<evidence type="ECO:0000256" key="1">
    <source>
        <dbReference type="SAM" id="MobiDB-lite"/>
    </source>
</evidence>
<dbReference type="InterPro" id="IPR010664">
    <property type="entry name" value="LipoPS_assembly_LptC-rel"/>
</dbReference>
<keyword evidence="2" id="KW-0472">Membrane</keyword>
<keyword evidence="2" id="KW-0812">Transmembrane</keyword>
<name>A0ABV7L728_9PROT</name>
<accession>A0ABV7L728</accession>
<proteinExistence type="predicted"/>
<protein>
    <submittedName>
        <fullName evidence="3">LPS export ABC transporter periplasmic protein LptC</fullName>
    </submittedName>
</protein>
<keyword evidence="4" id="KW-1185">Reference proteome</keyword>
<feature type="compositionally biased region" description="Basic and acidic residues" evidence="1">
    <location>
        <begin position="1"/>
        <end position="10"/>
    </location>
</feature>
<organism evidence="3 4">
    <name type="scientific">Marinibaculum pumilum</name>
    <dbReference type="NCBI Taxonomy" id="1766165"/>
    <lineage>
        <taxon>Bacteria</taxon>
        <taxon>Pseudomonadati</taxon>
        <taxon>Pseudomonadota</taxon>
        <taxon>Alphaproteobacteria</taxon>
        <taxon>Rhodospirillales</taxon>
        <taxon>Rhodospirillaceae</taxon>
        <taxon>Marinibaculum</taxon>
    </lineage>
</organism>
<evidence type="ECO:0000256" key="2">
    <source>
        <dbReference type="SAM" id="Phobius"/>
    </source>
</evidence>
<comment type="caution">
    <text evidence="3">The sequence shown here is derived from an EMBL/GenBank/DDBJ whole genome shotgun (WGS) entry which is preliminary data.</text>
</comment>
<dbReference type="NCBIfam" id="TIGR04409">
    <property type="entry name" value="LptC_YrbK"/>
    <property type="match status" value="1"/>
</dbReference>
<gene>
    <name evidence="3" type="primary">lptC</name>
    <name evidence="3" type="ORF">ACFOGJ_24495</name>
</gene>
<feature type="compositionally biased region" description="Low complexity" evidence="1">
    <location>
        <begin position="11"/>
        <end position="25"/>
    </location>
</feature>
<evidence type="ECO:0000313" key="3">
    <source>
        <dbReference type="EMBL" id="MFC3230431.1"/>
    </source>
</evidence>
<sequence length="247" mass="26557">MTYPELRADPGSEPAGSGQAGPAPAGEGGGLLRRSRAGGDWAARGGAAALQVATRRSRFVNLMKVALPVLAVLLTVAVLAWPQLRRTTDEFRLSFSSLETDSGALTMAKARYHGIDDKGQPYVVTADSATQSLTDRDRIDLVNLTADITTKKGEWFTLSSDKGIYREDTQRLFLSGNIAIFTDLGYEFHGETADVDLDAGTVTSDDMVWGQGPFGLMQAHGLRGYDGGDRIRFINGVHTTLYPGSRS</sequence>
<evidence type="ECO:0000313" key="4">
    <source>
        <dbReference type="Proteomes" id="UP001595528"/>
    </source>
</evidence>
<dbReference type="Gene3D" id="2.60.450.10">
    <property type="entry name" value="Lipopolysaccharide (LPS) transport protein A like domain"/>
    <property type="match status" value="1"/>
</dbReference>
<reference evidence="4" key="1">
    <citation type="journal article" date="2019" name="Int. J. Syst. Evol. Microbiol.">
        <title>The Global Catalogue of Microorganisms (GCM) 10K type strain sequencing project: providing services to taxonomists for standard genome sequencing and annotation.</title>
        <authorList>
            <consortium name="The Broad Institute Genomics Platform"/>
            <consortium name="The Broad Institute Genome Sequencing Center for Infectious Disease"/>
            <person name="Wu L."/>
            <person name="Ma J."/>
        </authorList>
    </citation>
    <scope>NUCLEOTIDE SEQUENCE [LARGE SCALE GENOMIC DNA]</scope>
    <source>
        <strain evidence="4">KCTC 42964</strain>
    </source>
</reference>
<feature type="transmembrane region" description="Helical" evidence="2">
    <location>
        <begin position="65"/>
        <end position="84"/>
    </location>
</feature>
<dbReference type="Proteomes" id="UP001595528">
    <property type="component" value="Unassembled WGS sequence"/>
</dbReference>
<dbReference type="InterPro" id="IPR026265">
    <property type="entry name" value="LptC"/>
</dbReference>
<feature type="region of interest" description="Disordered" evidence="1">
    <location>
        <begin position="1"/>
        <end position="34"/>
    </location>
</feature>
<dbReference type="Pfam" id="PF06835">
    <property type="entry name" value="LptC"/>
    <property type="match status" value="1"/>
</dbReference>
<keyword evidence="2" id="KW-1133">Transmembrane helix</keyword>
<dbReference type="RefSeq" id="WP_379905595.1">
    <property type="nucleotide sequence ID" value="NZ_JBHRTR010000046.1"/>
</dbReference>
<dbReference type="EMBL" id="JBHRTR010000046">
    <property type="protein sequence ID" value="MFC3230431.1"/>
    <property type="molecule type" value="Genomic_DNA"/>
</dbReference>